<reference evidence="2" key="2">
    <citation type="journal article" date="2017" name="Nat. Plants">
        <title>The Aegilops tauschii genome reveals multiple impacts of transposons.</title>
        <authorList>
            <person name="Zhao G."/>
            <person name="Zou C."/>
            <person name="Li K."/>
            <person name="Wang K."/>
            <person name="Li T."/>
            <person name="Gao L."/>
            <person name="Zhang X."/>
            <person name="Wang H."/>
            <person name="Yang Z."/>
            <person name="Liu X."/>
            <person name="Jiang W."/>
            <person name="Mao L."/>
            <person name="Kong X."/>
            <person name="Jiao Y."/>
            <person name="Jia J."/>
        </authorList>
    </citation>
    <scope>NUCLEOTIDE SEQUENCE [LARGE SCALE GENOMIC DNA]</scope>
    <source>
        <strain evidence="2">cv. AL8/78</strain>
    </source>
</reference>
<accession>A0A453KR11</accession>
<dbReference type="Gramene" id="AET5Gv20489600.1">
    <property type="protein sequence ID" value="AET5Gv20489600.1"/>
    <property type="gene ID" value="AET5Gv20489600"/>
</dbReference>
<keyword evidence="2" id="KW-1185">Reference proteome</keyword>
<organism evidence="1 2">
    <name type="scientific">Aegilops tauschii subsp. strangulata</name>
    <name type="common">Goatgrass</name>
    <dbReference type="NCBI Taxonomy" id="200361"/>
    <lineage>
        <taxon>Eukaryota</taxon>
        <taxon>Viridiplantae</taxon>
        <taxon>Streptophyta</taxon>
        <taxon>Embryophyta</taxon>
        <taxon>Tracheophyta</taxon>
        <taxon>Spermatophyta</taxon>
        <taxon>Magnoliopsida</taxon>
        <taxon>Liliopsida</taxon>
        <taxon>Poales</taxon>
        <taxon>Poaceae</taxon>
        <taxon>BOP clade</taxon>
        <taxon>Pooideae</taxon>
        <taxon>Triticodae</taxon>
        <taxon>Triticeae</taxon>
        <taxon>Triticinae</taxon>
        <taxon>Aegilops</taxon>
    </lineage>
</organism>
<evidence type="ECO:0000313" key="2">
    <source>
        <dbReference type="Proteomes" id="UP000015105"/>
    </source>
</evidence>
<reference evidence="2" key="1">
    <citation type="journal article" date="2014" name="Science">
        <title>Ancient hybridizations among the ancestral genomes of bread wheat.</title>
        <authorList>
            <consortium name="International Wheat Genome Sequencing Consortium,"/>
            <person name="Marcussen T."/>
            <person name="Sandve S.R."/>
            <person name="Heier L."/>
            <person name="Spannagl M."/>
            <person name="Pfeifer M."/>
            <person name="Jakobsen K.S."/>
            <person name="Wulff B.B."/>
            <person name="Steuernagel B."/>
            <person name="Mayer K.F."/>
            <person name="Olsen O.A."/>
        </authorList>
    </citation>
    <scope>NUCLEOTIDE SEQUENCE [LARGE SCALE GENOMIC DNA]</scope>
    <source>
        <strain evidence="2">cv. AL8/78</strain>
    </source>
</reference>
<reference evidence="1" key="3">
    <citation type="journal article" date="2017" name="Nature">
        <title>Genome sequence of the progenitor of the wheat D genome Aegilops tauschii.</title>
        <authorList>
            <person name="Luo M.C."/>
            <person name="Gu Y.Q."/>
            <person name="Puiu D."/>
            <person name="Wang H."/>
            <person name="Twardziok S.O."/>
            <person name="Deal K.R."/>
            <person name="Huo N."/>
            <person name="Zhu T."/>
            <person name="Wang L."/>
            <person name="Wang Y."/>
            <person name="McGuire P.E."/>
            <person name="Liu S."/>
            <person name="Long H."/>
            <person name="Ramasamy R.K."/>
            <person name="Rodriguez J.C."/>
            <person name="Van S.L."/>
            <person name="Yuan L."/>
            <person name="Wang Z."/>
            <person name="Xia Z."/>
            <person name="Xiao L."/>
            <person name="Anderson O.D."/>
            <person name="Ouyang S."/>
            <person name="Liang Y."/>
            <person name="Zimin A.V."/>
            <person name="Pertea G."/>
            <person name="Qi P."/>
            <person name="Bennetzen J.L."/>
            <person name="Dai X."/>
            <person name="Dawson M.W."/>
            <person name="Muller H.G."/>
            <person name="Kugler K."/>
            <person name="Rivarola-Duarte L."/>
            <person name="Spannagl M."/>
            <person name="Mayer K.F.X."/>
            <person name="Lu F.H."/>
            <person name="Bevan M.W."/>
            <person name="Leroy P."/>
            <person name="Li P."/>
            <person name="You F.M."/>
            <person name="Sun Q."/>
            <person name="Liu Z."/>
            <person name="Lyons E."/>
            <person name="Wicker T."/>
            <person name="Salzberg S.L."/>
            <person name="Devos K.M."/>
            <person name="Dvorak J."/>
        </authorList>
    </citation>
    <scope>NUCLEOTIDE SEQUENCE [LARGE SCALE GENOMIC DNA]</scope>
    <source>
        <strain evidence="1">cv. AL8/78</strain>
    </source>
</reference>
<dbReference type="AlphaFoldDB" id="A0A453KR11"/>
<name>A0A453KR11_AEGTS</name>
<reference evidence="1" key="5">
    <citation type="journal article" date="2021" name="G3 (Bethesda)">
        <title>Aegilops tauschii genome assembly Aet v5.0 features greater sequence contiguity and improved annotation.</title>
        <authorList>
            <person name="Wang L."/>
            <person name="Zhu T."/>
            <person name="Rodriguez J.C."/>
            <person name="Deal K.R."/>
            <person name="Dubcovsky J."/>
            <person name="McGuire P.E."/>
            <person name="Lux T."/>
            <person name="Spannagl M."/>
            <person name="Mayer K.F.X."/>
            <person name="Baldrich P."/>
            <person name="Meyers B.C."/>
            <person name="Huo N."/>
            <person name="Gu Y.Q."/>
            <person name="Zhou H."/>
            <person name="Devos K.M."/>
            <person name="Bennetzen J.L."/>
            <person name="Unver T."/>
            <person name="Budak H."/>
            <person name="Gulick P.J."/>
            <person name="Galiba G."/>
            <person name="Kalapos B."/>
            <person name="Nelson D.R."/>
            <person name="Li P."/>
            <person name="You F.M."/>
            <person name="Luo M.C."/>
            <person name="Dvorak J."/>
        </authorList>
    </citation>
    <scope>NUCLEOTIDE SEQUENCE [LARGE SCALE GENOMIC DNA]</scope>
    <source>
        <strain evidence="1">cv. AL8/78</strain>
    </source>
</reference>
<sequence length="73" mass="8322">VRPFSNLHMATRFRSSSTKLWLNSYLSDAGSFSSFWKETTVSKTRNVRRATFVQTVLGNACCYRLAAMIMSSF</sequence>
<dbReference type="Proteomes" id="UP000015105">
    <property type="component" value="Chromosome 5D"/>
</dbReference>
<protein>
    <submittedName>
        <fullName evidence="1">Uncharacterized protein</fullName>
    </submittedName>
</protein>
<reference evidence="1" key="4">
    <citation type="submission" date="2019-03" db="UniProtKB">
        <authorList>
            <consortium name="EnsemblPlants"/>
        </authorList>
    </citation>
    <scope>IDENTIFICATION</scope>
</reference>
<dbReference type="EnsemblPlants" id="AET5Gv20489600.1">
    <property type="protein sequence ID" value="AET5Gv20489600.1"/>
    <property type="gene ID" value="AET5Gv20489600"/>
</dbReference>
<proteinExistence type="predicted"/>
<evidence type="ECO:0000313" key="1">
    <source>
        <dbReference type="EnsemblPlants" id="AET5Gv20489600.1"/>
    </source>
</evidence>